<sequence length="82" mass="8784">MPAAAWEKMKSGSVTISPSSARFMPASAYFQRAGLRAHRAQRLAAVDAIDGPLYTTLSQAGRGAVFALLQAGHYQMLADEDE</sequence>
<dbReference type="RefSeq" id="WP_213434124.1">
    <property type="nucleotide sequence ID" value="NZ_AP024545.1"/>
</dbReference>
<evidence type="ECO:0000313" key="1">
    <source>
        <dbReference type="EMBL" id="BCT93183.1"/>
    </source>
</evidence>
<reference evidence="1 2" key="1">
    <citation type="submission" date="2021-03" db="EMBL/GenBank/DDBJ databases">
        <title>Complete Genome Sequences of Two Lysobacter Strains Isolated from Sea Water (Lysobacter caseinilyticus) and Soil (Lysobacter helvus) in South Korea.</title>
        <authorList>
            <person name="Watanabe Y."/>
            <person name="Arakawa K."/>
        </authorList>
    </citation>
    <scope>NUCLEOTIDE SEQUENCE [LARGE SCALE GENOMIC DNA]</scope>
    <source>
        <strain evidence="1 2">KVB24</strain>
    </source>
</reference>
<keyword evidence="2" id="KW-1185">Reference proteome</keyword>
<name>A0ABM7Q777_9GAMM</name>
<accession>A0ABM7Q777</accession>
<gene>
    <name evidence="1" type="ORF">LYSCAS_22070</name>
</gene>
<organism evidence="1 2">
    <name type="scientific">Noviluteimonas caseinilytica</name>
    <dbReference type="NCBI Taxonomy" id="2675101"/>
    <lineage>
        <taxon>Bacteria</taxon>
        <taxon>Pseudomonadati</taxon>
        <taxon>Pseudomonadota</taxon>
        <taxon>Gammaproteobacteria</taxon>
        <taxon>Lysobacterales</taxon>
        <taxon>Lysobacteraceae</taxon>
        <taxon>Noviluteimonas</taxon>
    </lineage>
</organism>
<protein>
    <submittedName>
        <fullName evidence="1">Uncharacterized protein</fullName>
    </submittedName>
</protein>
<dbReference type="EMBL" id="AP024545">
    <property type="protein sequence ID" value="BCT93183.1"/>
    <property type="molecule type" value="Genomic_DNA"/>
</dbReference>
<dbReference type="Proteomes" id="UP000681317">
    <property type="component" value="Chromosome"/>
</dbReference>
<proteinExistence type="predicted"/>
<evidence type="ECO:0000313" key="2">
    <source>
        <dbReference type="Proteomes" id="UP000681317"/>
    </source>
</evidence>